<keyword evidence="1" id="KW-0472">Membrane</keyword>
<proteinExistence type="predicted"/>
<evidence type="ECO:0000313" key="3">
    <source>
        <dbReference type="Proteomes" id="UP001282474"/>
    </source>
</evidence>
<dbReference type="EMBL" id="JARAWJ010000026">
    <property type="protein sequence ID" value="MDX3041305.1"/>
    <property type="molecule type" value="Genomic_DNA"/>
</dbReference>
<organism evidence="2 3">
    <name type="scientific">Streptomyces caniscabiei</name>
    <dbReference type="NCBI Taxonomy" id="2746961"/>
    <lineage>
        <taxon>Bacteria</taxon>
        <taxon>Bacillati</taxon>
        <taxon>Actinomycetota</taxon>
        <taxon>Actinomycetes</taxon>
        <taxon>Kitasatosporales</taxon>
        <taxon>Streptomycetaceae</taxon>
        <taxon>Streptomyces</taxon>
    </lineage>
</organism>
<sequence>MRGRALVAAGVSHAASIGVSREPAPPRTSGSACCGLDDTKGGFRVPLVGHWLVGLPAAALLGLTTGLDWARGRRR</sequence>
<gene>
    <name evidence="2" type="ORF">PV383_29535</name>
</gene>
<comment type="caution">
    <text evidence="2">The sequence shown here is derived from an EMBL/GenBank/DDBJ whole genome shotgun (WGS) entry which is preliminary data.</text>
</comment>
<protein>
    <submittedName>
        <fullName evidence="2">Uncharacterized protein</fullName>
    </submittedName>
</protein>
<dbReference type="RefSeq" id="WP_193379832.1">
    <property type="nucleotide sequence ID" value="NZ_JABXWF010000002.1"/>
</dbReference>
<evidence type="ECO:0000313" key="2">
    <source>
        <dbReference type="EMBL" id="MDX3041305.1"/>
    </source>
</evidence>
<keyword evidence="3" id="KW-1185">Reference proteome</keyword>
<keyword evidence="1" id="KW-1133">Transmembrane helix</keyword>
<dbReference type="Proteomes" id="UP001282474">
    <property type="component" value="Unassembled WGS sequence"/>
</dbReference>
<feature type="transmembrane region" description="Helical" evidence="1">
    <location>
        <begin position="48"/>
        <end position="70"/>
    </location>
</feature>
<keyword evidence="1" id="KW-0812">Transmembrane</keyword>
<accession>A0ABU4MUZ0</accession>
<name>A0ABU4MUZ0_9ACTN</name>
<reference evidence="2 3" key="1">
    <citation type="journal article" date="2023" name="Microb. Genom.">
        <title>Mesoterricola silvestris gen. nov., sp. nov., Mesoterricola sediminis sp. nov., Geothrix oryzae sp. nov., Geothrix edaphica sp. nov., Geothrix rubra sp. nov., and Geothrix limicola sp. nov., six novel members of Acidobacteriota isolated from soils.</title>
        <authorList>
            <person name="Weisberg A.J."/>
            <person name="Pearce E."/>
            <person name="Kramer C.G."/>
            <person name="Chang J.H."/>
            <person name="Clarke C.R."/>
        </authorList>
    </citation>
    <scope>NUCLEOTIDE SEQUENCE [LARGE SCALE GENOMIC DNA]</scope>
    <source>
        <strain evidence="2 3">NE20-4-1</strain>
    </source>
</reference>
<evidence type="ECO:0000256" key="1">
    <source>
        <dbReference type="SAM" id="Phobius"/>
    </source>
</evidence>